<keyword evidence="7 14" id="KW-0547">Nucleotide-binding</keyword>
<dbReference type="InterPro" id="IPR004821">
    <property type="entry name" value="Cyt_trans-like"/>
</dbReference>
<dbReference type="SUPFAM" id="SSF52374">
    <property type="entry name" value="Nucleotidylyl transferase"/>
    <property type="match status" value="1"/>
</dbReference>
<evidence type="ECO:0000256" key="6">
    <source>
        <dbReference type="ARBA" id="ARBA00022695"/>
    </source>
</evidence>
<evidence type="ECO:0000256" key="4">
    <source>
        <dbReference type="ARBA" id="ARBA00022643"/>
    </source>
</evidence>
<dbReference type="SMART" id="SM00904">
    <property type="entry name" value="Flavokinase"/>
    <property type="match status" value="1"/>
</dbReference>
<evidence type="ECO:0000256" key="8">
    <source>
        <dbReference type="ARBA" id="ARBA00022777"/>
    </source>
</evidence>
<dbReference type="GO" id="GO:0005524">
    <property type="term" value="F:ATP binding"/>
    <property type="evidence" value="ECO:0007669"/>
    <property type="project" value="UniProtKB-UniRule"/>
</dbReference>
<comment type="pathway">
    <text evidence="1 14">Cofactor biosynthesis; FAD biosynthesis; FAD from FMN: step 1/1.</text>
</comment>
<keyword evidence="3 14" id="KW-0285">Flavoprotein</keyword>
<evidence type="ECO:0000313" key="17">
    <source>
        <dbReference type="Proteomes" id="UP000028700"/>
    </source>
</evidence>
<dbReference type="Pfam" id="PF06574">
    <property type="entry name" value="FAD_syn"/>
    <property type="match status" value="1"/>
</dbReference>
<dbReference type="GO" id="GO:0009398">
    <property type="term" value="P:FMN biosynthetic process"/>
    <property type="evidence" value="ECO:0007669"/>
    <property type="project" value="UniProtKB-UniRule"/>
</dbReference>
<dbReference type="RefSeq" id="WP_034528375.1">
    <property type="nucleotide sequence ID" value="NZ_BBJM01000021.1"/>
</dbReference>
<evidence type="ECO:0000256" key="7">
    <source>
        <dbReference type="ARBA" id="ARBA00022741"/>
    </source>
</evidence>
<dbReference type="EC" id="2.7.1.26" evidence="14"/>
<evidence type="ECO:0000256" key="13">
    <source>
        <dbReference type="ARBA" id="ARBA00049494"/>
    </source>
</evidence>
<evidence type="ECO:0000259" key="15">
    <source>
        <dbReference type="SMART" id="SM00904"/>
    </source>
</evidence>
<evidence type="ECO:0000256" key="2">
    <source>
        <dbReference type="ARBA" id="ARBA00005201"/>
    </source>
</evidence>
<comment type="caution">
    <text evidence="16">The sequence shown here is derived from an EMBL/GenBank/DDBJ whole genome shotgun (WGS) entry which is preliminary data.</text>
</comment>
<sequence>MKVIKIHHPLDESRVEPGPIVLAMGFFDGVHKGHQQVLKVARAKADELGVKLAAITYDHHPGIVYHQLTKADTQYITPFDRRMALLEAQGVDLVYLVNFTGQFSALNPQEFVNQYLVKLGPRVVVAGFDHTYGAPGTDADMTHLADYATGRFEVETVGEQDADGQKISSSSIREALDKGDIESVNDLLGYAFETQGVVVHGLARGRTIGFPTINIVHPSDQWLPGIGIYTTEVKVGDTWLPGMASIGRDVTFGDNNPVTVEIYLLDFKGNLYGEDVTVRWHTRLRGEQKFTGADALVEQLNKDEVQTRSFFKI</sequence>
<evidence type="ECO:0000256" key="9">
    <source>
        <dbReference type="ARBA" id="ARBA00022827"/>
    </source>
</evidence>
<dbReference type="Gene3D" id="2.40.30.30">
    <property type="entry name" value="Riboflavin kinase-like"/>
    <property type="match status" value="1"/>
</dbReference>
<comment type="pathway">
    <text evidence="2 14">Cofactor biosynthesis; FMN biosynthesis; FMN from riboflavin (ATP route): step 1/1.</text>
</comment>
<dbReference type="AlphaFoldDB" id="A0A081BJG4"/>
<dbReference type="InterPro" id="IPR014729">
    <property type="entry name" value="Rossmann-like_a/b/a_fold"/>
</dbReference>
<comment type="similarity">
    <text evidence="14">Belongs to the ribF family.</text>
</comment>
<dbReference type="NCBIfam" id="TIGR00083">
    <property type="entry name" value="ribF"/>
    <property type="match status" value="1"/>
</dbReference>
<dbReference type="SUPFAM" id="SSF82114">
    <property type="entry name" value="Riboflavin kinase-like"/>
    <property type="match status" value="1"/>
</dbReference>
<dbReference type="EC" id="2.7.7.2" evidence="14"/>
<dbReference type="CDD" id="cd02064">
    <property type="entry name" value="FAD_synthetase_N"/>
    <property type="match status" value="1"/>
</dbReference>
<feature type="domain" description="Riboflavin kinase" evidence="15">
    <location>
        <begin position="187"/>
        <end position="312"/>
    </location>
</feature>
<dbReference type="EMBL" id="BBJM01000021">
    <property type="protein sequence ID" value="GAK48182.1"/>
    <property type="molecule type" value="Genomic_DNA"/>
</dbReference>
<dbReference type="InterPro" id="IPR002606">
    <property type="entry name" value="Riboflavin_kinase_bac"/>
</dbReference>
<dbReference type="UniPathway" id="UPA00276">
    <property type="reaction ID" value="UER00406"/>
</dbReference>
<evidence type="ECO:0000256" key="11">
    <source>
        <dbReference type="ARBA" id="ARBA00023268"/>
    </source>
</evidence>
<proteinExistence type="inferred from homology"/>
<dbReference type="GO" id="GO:0003919">
    <property type="term" value="F:FMN adenylyltransferase activity"/>
    <property type="evidence" value="ECO:0007669"/>
    <property type="project" value="UniProtKB-UniRule"/>
</dbReference>
<dbReference type="OrthoDB" id="9803667at2"/>
<evidence type="ECO:0000256" key="10">
    <source>
        <dbReference type="ARBA" id="ARBA00022840"/>
    </source>
</evidence>
<dbReference type="InterPro" id="IPR015865">
    <property type="entry name" value="Riboflavin_kinase_bac/euk"/>
</dbReference>
<dbReference type="PANTHER" id="PTHR22749:SF6">
    <property type="entry name" value="RIBOFLAVIN KINASE"/>
    <property type="match status" value="1"/>
</dbReference>
<comment type="catalytic activity">
    <reaction evidence="12 14">
        <text>riboflavin + ATP = FMN + ADP + H(+)</text>
        <dbReference type="Rhea" id="RHEA:14357"/>
        <dbReference type="ChEBI" id="CHEBI:15378"/>
        <dbReference type="ChEBI" id="CHEBI:30616"/>
        <dbReference type="ChEBI" id="CHEBI:57986"/>
        <dbReference type="ChEBI" id="CHEBI:58210"/>
        <dbReference type="ChEBI" id="CHEBI:456216"/>
        <dbReference type="EC" id="2.7.1.26"/>
    </reaction>
</comment>
<dbReference type="eggNOG" id="COG0196">
    <property type="taxonomic scope" value="Bacteria"/>
</dbReference>
<dbReference type="Proteomes" id="UP000028700">
    <property type="component" value="Unassembled WGS sequence"/>
</dbReference>
<dbReference type="GO" id="GO:0009231">
    <property type="term" value="P:riboflavin biosynthetic process"/>
    <property type="evidence" value="ECO:0007669"/>
    <property type="project" value="InterPro"/>
</dbReference>
<dbReference type="PANTHER" id="PTHR22749">
    <property type="entry name" value="RIBOFLAVIN KINASE/FMN ADENYLYLTRANSFERASE"/>
    <property type="match status" value="1"/>
</dbReference>
<comment type="catalytic activity">
    <reaction evidence="13 14">
        <text>FMN + ATP + H(+) = FAD + diphosphate</text>
        <dbReference type="Rhea" id="RHEA:17237"/>
        <dbReference type="ChEBI" id="CHEBI:15378"/>
        <dbReference type="ChEBI" id="CHEBI:30616"/>
        <dbReference type="ChEBI" id="CHEBI:33019"/>
        <dbReference type="ChEBI" id="CHEBI:57692"/>
        <dbReference type="ChEBI" id="CHEBI:58210"/>
        <dbReference type="EC" id="2.7.7.2"/>
    </reaction>
</comment>
<keyword evidence="10 14" id="KW-0067">ATP-binding</keyword>
<evidence type="ECO:0000256" key="1">
    <source>
        <dbReference type="ARBA" id="ARBA00004726"/>
    </source>
</evidence>
<evidence type="ECO:0000256" key="14">
    <source>
        <dbReference type="PIRNR" id="PIRNR004491"/>
    </source>
</evidence>
<dbReference type="InterPro" id="IPR023468">
    <property type="entry name" value="Riboflavin_kinase"/>
</dbReference>
<reference evidence="16" key="1">
    <citation type="journal article" date="2014" name="Genome Announc.">
        <title>Draft Genome Sequence of Lactobacillus oryzae Strain SG293T.</title>
        <authorList>
            <person name="Tanizawa Y."/>
            <person name="Fujisawa T."/>
            <person name="Mochizuki T."/>
            <person name="Kaminuma E."/>
            <person name="Nakamura Y."/>
            <person name="Tohno M."/>
        </authorList>
    </citation>
    <scope>NUCLEOTIDE SEQUENCE [LARGE SCALE GENOMIC DNA]</scope>
    <source>
        <strain evidence="16">SG293</strain>
    </source>
</reference>
<keyword evidence="8 14" id="KW-0418">Kinase</keyword>
<evidence type="ECO:0000256" key="5">
    <source>
        <dbReference type="ARBA" id="ARBA00022679"/>
    </source>
</evidence>
<keyword evidence="4 14" id="KW-0288">FMN</keyword>
<protein>
    <recommendedName>
        <fullName evidence="14">Riboflavin biosynthesis protein</fullName>
    </recommendedName>
    <domain>
        <recommendedName>
            <fullName evidence="14">Riboflavin kinase</fullName>
            <ecNumber evidence="14">2.7.1.26</ecNumber>
        </recommendedName>
        <alternativeName>
            <fullName evidence="14">Flavokinase</fullName>
        </alternativeName>
    </domain>
    <domain>
        <recommendedName>
            <fullName evidence="14">FMN adenylyltransferase</fullName>
            <ecNumber evidence="14">2.7.7.2</ecNumber>
        </recommendedName>
        <alternativeName>
            <fullName evidence="14">FAD pyrophosphorylase</fullName>
        </alternativeName>
        <alternativeName>
            <fullName evidence="14">FAD synthase</fullName>
        </alternativeName>
    </domain>
</protein>
<accession>A0A081BJG4</accession>
<organism evidence="16 17">
    <name type="scientific">Secundilactobacillus oryzae JCM 18671</name>
    <dbReference type="NCBI Taxonomy" id="1291743"/>
    <lineage>
        <taxon>Bacteria</taxon>
        <taxon>Bacillati</taxon>
        <taxon>Bacillota</taxon>
        <taxon>Bacilli</taxon>
        <taxon>Lactobacillales</taxon>
        <taxon>Lactobacillaceae</taxon>
        <taxon>Secundilactobacillus</taxon>
    </lineage>
</organism>
<dbReference type="GO" id="GO:0008531">
    <property type="term" value="F:riboflavin kinase activity"/>
    <property type="evidence" value="ECO:0007669"/>
    <property type="project" value="UniProtKB-UniRule"/>
</dbReference>
<keyword evidence="17" id="KW-1185">Reference proteome</keyword>
<dbReference type="STRING" id="1291743.LOSG293_210060"/>
<dbReference type="FunFam" id="3.40.50.620:FF:000021">
    <property type="entry name" value="Riboflavin biosynthesis protein"/>
    <property type="match status" value="1"/>
</dbReference>
<evidence type="ECO:0000313" key="16">
    <source>
        <dbReference type="EMBL" id="GAK48182.1"/>
    </source>
</evidence>
<keyword evidence="6 14" id="KW-0548">Nucleotidyltransferase</keyword>
<name>A0A081BJG4_9LACO</name>
<dbReference type="NCBIfam" id="TIGR00125">
    <property type="entry name" value="cyt_tran_rel"/>
    <property type="match status" value="1"/>
</dbReference>
<evidence type="ECO:0000256" key="12">
    <source>
        <dbReference type="ARBA" id="ARBA00047880"/>
    </source>
</evidence>
<dbReference type="InterPro" id="IPR023465">
    <property type="entry name" value="Riboflavin_kinase_dom_sf"/>
</dbReference>
<dbReference type="UniPathway" id="UPA00277">
    <property type="reaction ID" value="UER00407"/>
</dbReference>
<gene>
    <name evidence="16" type="ORF">LOSG293_210060</name>
</gene>
<keyword evidence="11" id="KW-0511">Multifunctional enzyme</keyword>
<dbReference type="Pfam" id="PF01687">
    <property type="entry name" value="Flavokinase"/>
    <property type="match status" value="1"/>
</dbReference>
<dbReference type="GO" id="GO:0006747">
    <property type="term" value="P:FAD biosynthetic process"/>
    <property type="evidence" value="ECO:0007669"/>
    <property type="project" value="UniProtKB-UniRule"/>
</dbReference>
<dbReference type="Gene3D" id="3.40.50.620">
    <property type="entry name" value="HUPs"/>
    <property type="match status" value="1"/>
</dbReference>
<evidence type="ECO:0000256" key="3">
    <source>
        <dbReference type="ARBA" id="ARBA00022630"/>
    </source>
</evidence>
<dbReference type="PIRSF" id="PIRSF004491">
    <property type="entry name" value="FAD_Synth"/>
    <property type="match status" value="1"/>
</dbReference>
<dbReference type="InterPro" id="IPR015864">
    <property type="entry name" value="FAD_synthase"/>
</dbReference>
<keyword evidence="5 14" id="KW-0808">Transferase</keyword>
<keyword evidence="9 14" id="KW-0274">FAD</keyword>